<keyword evidence="4" id="KW-1185">Reference proteome</keyword>
<reference evidence="3 4" key="1">
    <citation type="submission" date="2013-02" db="EMBL/GenBank/DDBJ databases">
        <title>The complete genome sequence of Corynebacterium callunae DSM 20147.</title>
        <authorList>
            <person name="Ruckert C."/>
            <person name="Albersmeier A."/>
            <person name="Kalinowski J."/>
        </authorList>
    </citation>
    <scope>NUCLEOTIDE SEQUENCE [LARGE SCALE GENOMIC DNA]</scope>
    <source>
        <strain evidence="3 4">DSM 20147</strain>
    </source>
</reference>
<gene>
    <name evidence="3" type="ORF">H924_03655</name>
</gene>
<dbReference type="KEGG" id="ccn:H924_03655"/>
<feature type="compositionally biased region" description="Basic and acidic residues" evidence="1">
    <location>
        <begin position="91"/>
        <end position="100"/>
    </location>
</feature>
<protein>
    <submittedName>
        <fullName evidence="3">Uncharacterized protein</fullName>
    </submittedName>
</protein>
<feature type="compositionally biased region" description="Acidic residues" evidence="1">
    <location>
        <begin position="116"/>
        <end position="127"/>
    </location>
</feature>
<evidence type="ECO:0000313" key="3">
    <source>
        <dbReference type="EMBL" id="AGG66179.1"/>
    </source>
</evidence>
<keyword evidence="2" id="KW-0732">Signal</keyword>
<dbReference type="STRING" id="1121353.H924_03655"/>
<dbReference type="AlphaFoldDB" id="M1UJX6"/>
<dbReference type="Proteomes" id="UP000011760">
    <property type="component" value="Chromosome"/>
</dbReference>
<feature type="chain" id="PRO_5004018417" evidence="2">
    <location>
        <begin position="26"/>
        <end position="294"/>
    </location>
</feature>
<feature type="compositionally biased region" description="Gly residues" evidence="1">
    <location>
        <begin position="55"/>
        <end position="65"/>
    </location>
</feature>
<evidence type="ECO:0000256" key="2">
    <source>
        <dbReference type="SAM" id="SignalP"/>
    </source>
</evidence>
<feature type="compositionally biased region" description="Gly residues" evidence="1">
    <location>
        <begin position="74"/>
        <end position="84"/>
    </location>
</feature>
<feature type="region of interest" description="Disordered" evidence="1">
    <location>
        <begin position="21"/>
        <end position="136"/>
    </location>
</feature>
<evidence type="ECO:0000313" key="4">
    <source>
        <dbReference type="Proteomes" id="UP000011760"/>
    </source>
</evidence>
<dbReference type="RefSeq" id="WP_015650617.1">
    <property type="nucleotide sequence ID" value="NC_020506.1"/>
</dbReference>
<organism evidence="3 4">
    <name type="scientific">Corynebacterium callunae DSM 20147</name>
    <dbReference type="NCBI Taxonomy" id="1121353"/>
    <lineage>
        <taxon>Bacteria</taxon>
        <taxon>Bacillati</taxon>
        <taxon>Actinomycetota</taxon>
        <taxon>Actinomycetes</taxon>
        <taxon>Mycobacteriales</taxon>
        <taxon>Corynebacteriaceae</taxon>
        <taxon>Corynebacterium</taxon>
    </lineage>
</organism>
<dbReference type="PROSITE" id="PS51257">
    <property type="entry name" value="PROKAR_LIPOPROTEIN"/>
    <property type="match status" value="1"/>
</dbReference>
<feature type="signal peptide" evidence="2">
    <location>
        <begin position="1"/>
        <end position="25"/>
    </location>
</feature>
<proteinExistence type="predicted"/>
<feature type="compositionally biased region" description="Polar residues" evidence="1">
    <location>
        <begin position="28"/>
        <end position="42"/>
    </location>
</feature>
<sequence>MKAKNLAVAAAIAVACASVTPMAHAQSRAAQPGTSEPGTSQPGTGGETTPPEKPGTGGSQPGTGGETTPPEKPGTGGSQPGTGGETTPPEKPTEPEEKEPTPVIPAPTPTYPNVDNSDDDGDDDIDSDTPSQPVIIPLPVLPTLPAATPLAEAPNDPSIIPVDSDIQTEVVRTGTVNFVEVTASQTDVAAQQILWNDGTSELSASGTVAGHAIASPVVESRTTATSAQIKVNGATVVDFFVPDAIAGVVETNAAVIDQAVKSVTGELEPAYGRHALQVGNAQVAVGSETITAEV</sequence>
<name>M1UJX6_9CORY</name>
<accession>M1UJX6</accession>
<dbReference type="PATRIC" id="fig|1121353.3.peg.752"/>
<dbReference type="EMBL" id="CP004354">
    <property type="protein sequence ID" value="AGG66179.1"/>
    <property type="molecule type" value="Genomic_DNA"/>
</dbReference>
<evidence type="ECO:0000256" key="1">
    <source>
        <dbReference type="SAM" id="MobiDB-lite"/>
    </source>
</evidence>
<dbReference type="HOGENOM" id="CLU_945660_0_0_11"/>